<dbReference type="PANTHER" id="PTHR30126:SF25">
    <property type="entry name" value="HTH-TYPE TRANSCRIPTIONAL REGULATOR METR"/>
    <property type="match status" value="1"/>
</dbReference>
<reference evidence="6 7" key="1">
    <citation type="submission" date="2020-04" db="EMBL/GenBank/DDBJ databases">
        <authorList>
            <person name="Yin C."/>
        </authorList>
    </citation>
    <scope>NUCLEOTIDE SEQUENCE [LARGE SCALE GENOMIC DNA]</scope>
    <source>
        <strain evidence="6 7">Ak56</strain>
    </source>
</reference>
<dbReference type="GO" id="GO:0003700">
    <property type="term" value="F:DNA-binding transcription factor activity"/>
    <property type="evidence" value="ECO:0007669"/>
    <property type="project" value="InterPro"/>
</dbReference>
<sequence>MEIRHLKLVKAIVEEGSMAKAINKLYLTSSALSHQLREAEYQLGTPIFNREGKKMTLTAAGEKLYESAKVILEKIEVTEKEIKQIISGQIGKIRITTECYTGYSWLALILQQFQAVFPDIDVQIVTEAANQSIKNLLDGTLDIAVVSDVEKHEKVKYIDLFQDEIVMVVSENHPWTDKKYVIAEDFANEHLYIHSLPVNKVSLFQFLLTPANITPKKVTPLPLTEASLTMVECGMGVMSMAKWAVQPFIKNHSIKTVKIGRTGLKRKHYIAILKDQSYPEYFYSFIEFCQKKLAIKS</sequence>
<keyword evidence="7" id="KW-1185">Reference proteome</keyword>
<evidence type="ECO:0000256" key="2">
    <source>
        <dbReference type="ARBA" id="ARBA00023015"/>
    </source>
</evidence>
<gene>
    <name evidence="6" type="ORF">HGH91_15960</name>
</gene>
<dbReference type="PROSITE" id="PS50931">
    <property type="entry name" value="HTH_LYSR"/>
    <property type="match status" value="1"/>
</dbReference>
<dbReference type="Proteomes" id="UP000552864">
    <property type="component" value="Unassembled WGS sequence"/>
</dbReference>
<evidence type="ECO:0000256" key="1">
    <source>
        <dbReference type="ARBA" id="ARBA00009437"/>
    </source>
</evidence>
<evidence type="ECO:0000313" key="6">
    <source>
        <dbReference type="EMBL" id="NLR80128.1"/>
    </source>
</evidence>
<comment type="caution">
    <text evidence="6">The sequence shown here is derived from an EMBL/GenBank/DDBJ whole genome shotgun (WGS) entry which is preliminary data.</text>
</comment>
<comment type="similarity">
    <text evidence="1">Belongs to the LysR transcriptional regulatory family.</text>
</comment>
<protein>
    <submittedName>
        <fullName evidence="6">LysR family transcriptional regulator</fullName>
    </submittedName>
</protein>
<dbReference type="InterPro" id="IPR005119">
    <property type="entry name" value="LysR_subst-bd"/>
</dbReference>
<dbReference type="Gene3D" id="3.40.190.10">
    <property type="entry name" value="Periplasmic binding protein-like II"/>
    <property type="match status" value="1"/>
</dbReference>
<dbReference type="Pfam" id="PF03466">
    <property type="entry name" value="LysR_substrate"/>
    <property type="match status" value="1"/>
</dbReference>
<evidence type="ECO:0000256" key="4">
    <source>
        <dbReference type="ARBA" id="ARBA00023163"/>
    </source>
</evidence>
<dbReference type="RefSeq" id="WP_168739761.1">
    <property type="nucleotide sequence ID" value="NZ_JABAHZ010000003.1"/>
</dbReference>
<accession>A0A847SQD0</accession>
<dbReference type="InterPro" id="IPR036390">
    <property type="entry name" value="WH_DNA-bd_sf"/>
</dbReference>
<proteinExistence type="inferred from homology"/>
<organism evidence="6 7">
    <name type="scientific">Chitinophaga eiseniae</name>
    <dbReference type="NCBI Taxonomy" id="634771"/>
    <lineage>
        <taxon>Bacteria</taxon>
        <taxon>Pseudomonadati</taxon>
        <taxon>Bacteroidota</taxon>
        <taxon>Chitinophagia</taxon>
        <taxon>Chitinophagales</taxon>
        <taxon>Chitinophagaceae</taxon>
        <taxon>Chitinophaga</taxon>
    </lineage>
</organism>
<dbReference type="GO" id="GO:0000976">
    <property type="term" value="F:transcription cis-regulatory region binding"/>
    <property type="evidence" value="ECO:0007669"/>
    <property type="project" value="TreeGrafter"/>
</dbReference>
<keyword evidence="3" id="KW-0238">DNA-binding</keyword>
<dbReference type="AlphaFoldDB" id="A0A847SQD0"/>
<keyword evidence="4" id="KW-0804">Transcription</keyword>
<dbReference type="SUPFAM" id="SSF53850">
    <property type="entry name" value="Periplasmic binding protein-like II"/>
    <property type="match status" value="1"/>
</dbReference>
<dbReference type="InterPro" id="IPR000847">
    <property type="entry name" value="LysR_HTH_N"/>
</dbReference>
<dbReference type="InterPro" id="IPR036388">
    <property type="entry name" value="WH-like_DNA-bd_sf"/>
</dbReference>
<evidence type="ECO:0000256" key="3">
    <source>
        <dbReference type="ARBA" id="ARBA00023125"/>
    </source>
</evidence>
<evidence type="ECO:0000313" key="7">
    <source>
        <dbReference type="Proteomes" id="UP000552864"/>
    </source>
</evidence>
<dbReference type="Pfam" id="PF00126">
    <property type="entry name" value="HTH_1"/>
    <property type="match status" value="1"/>
</dbReference>
<feature type="domain" description="HTH lysR-type" evidence="5">
    <location>
        <begin position="1"/>
        <end position="58"/>
    </location>
</feature>
<keyword evidence="2" id="KW-0805">Transcription regulation</keyword>
<dbReference type="SUPFAM" id="SSF46785">
    <property type="entry name" value="Winged helix' DNA-binding domain"/>
    <property type="match status" value="1"/>
</dbReference>
<evidence type="ECO:0000259" key="5">
    <source>
        <dbReference type="PROSITE" id="PS50931"/>
    </source>
</evidence>
<name>A0A847SQD0_9BACT</name>
<dbReference type="Gene3D" id="1.10.10.10">
    <property type="entry name" value="Winged helix-like DNA-binding domain superfamily/Winged helix DNA-binding domain"/>
    <property type="match status" value="1"/>
</dbReference>
<dbReference type="EMBL" id="JABAHZ010000003">
    <property type="protein sequence ID" value="NLR80128.1"/>
    <property type="molecule type" value="Genomic_DNA"/>
</dbReference>
<dbReference type="PANTHER" id="PTHR30126">
    <property type="entry name" value="HTH-TYPE TRANSCRIPTIONAL REGULATOR"/>
    <property type="match status" value="1"/>
</dbReference>